<organism evidence="2 3">
    <name type="scientific">Alligator mississippiensis</name>
    <name type="common">American alligator</name>
    <dbReference type="NCBI Taxonomy" id="8496"/>
    <lineage>
        <taxon>Eukaryota</taxon>
        <taxon>Metazoa</taxon>
        <taxon>Chordata</taxon>
        <taxon>Craniata</taxon>
        <taxon>Vertebrata</taxon>
        <taxon>Euteleostomi</taxon>
        <taxon>Archelosauria</taxon>
        <taxon>Archosauria</taxon>
        <taxon>Crocodylia</taxon>
        <taxon>Alligatoridae</taxon>
        <taxon>Alligatorinae</taxon>
        <taxon>Alligator</taxon>
    </lineage>
</organism>
<gene>
    <name evidence="2" type="ORF">Y1Q_0010051</name>
</gene>
<proteinExistence type="predicted"/>
<evidence type="ECO:0000313" key="2">
    <source>
        <dbReference type="EMBL" id="KYO43769.1"/>
    </source>
</evidence>
<sequence>MHLARAQPSGSLGPGAGPCASSGGRGKAASSYYHLGSAFHYAVTTLMDRESCSMRRRISRSTEAPK</sequence>
<feature type="region of interest" description="Disordered" evidence="1">
    <location>
        <begin position="1"/>
        <end position="28"/>
    </location>
</feature>
<name>A0A151P4B8_ALLMI</name>
<dbReference type="Proteomes" id="UP000050525">
    <property type="component" value="Unassembled WGS sequence"/>
</dbReference>
<protein>
    <submittedName>
        <fullName evidence="2">Uncharacterized protein</fullName>
    </submittedName>
</protein>
<reference evidence="2 3" key="1">
    <citation type="journal article" date="2012" name="Genome Biol.">
        <title>Sequencing three crocodilian genomes to illuminate the evolution of archosaurs and amniotes.</title>
        <authorList>
            <person name="St John J.A."/>
            <person name="Braun E.L."/>
            <person name="Isberg S.R."/>
            <person name="Miles L.G."/>
            <person name="Chong A.Y."/>
            <person name="Gongora J."/>
            <person name="Dalzell P."/>
            <person name="Moran C."/>
            <person name="Bed'hom B."/>
            <person name="Abzhanov A."/>
            <person name="Burgess S.C."/>
            <person name="Cooksey A.M."/>
            <person name="Castoe T.A."/>
            <person name="Crawford N.G."/>
            <person name="Densmore L.D."/>
            <person name="Drew J.C."/>
            <person name="Edwards S.V."/>
            <person name="Faircloth B.C."/>
            <person name="Fujita M.K."/>
            <person name="Greenwold M.J."/>
            <person name="Hoffmann F.G."/>
            <person name="Howard J.M."/>
            <person name="Iguchi T."/>
            <person name="Janes D.E."/>
            <person name="Khan S.Y."/>
            <person name="Kohno S."/>
            <person name="de Koning A.J."/>
            <person name="Lance S.L."/>
            <person name="McCarthy F.M."/>
            <person name="McCormack J.E."/>
            <person name="Merchant M.E."/>
            <person name="Peterson D.G."/>
            <person name="Pollock D.D."/>
            <person name="Pourmand N."/>
            <person name="Raney B.J."/>
            <person name="Roessler K.A."/>
            <person name="Sanford J.R."/>
            <person name="Sawyer R.H."/>
            <person name="Schmidt C.J."/>
            <person name="Triplett E.W."/>
            <person name="Tuberville T.D."/>
            <person name="Venegas-Anaya M."/>
            <person name="Howard J.T."/>
            <person name="Jarvis E.D."/>
            <person name="Guillette L.J.Jr."/>
            <person name="Glenn T.C."/>
            <person name="Green R.E."/>
            <person name="Ray D.A."/>
        </authorList>
    </citation>
    <scope>NUCLEOTIDE SEQUENCE [LARGE SCALE GENOMIC DNA]</scope>
    <source>
        <strain evidence="2">KSC_2009_1</strain>
    </source>
</reference>
<evidence type="ECO:0000313" key="3">
    <source>
        <dbReference type="Proteomes" id="UP000050525"/>
    </source>
</evidence>
<accession>A0A151P4B8</accession>
<keyword evidence="3" id="KW-1185">Reference proteome</keyword>
<dbReference type="AlphaFoldDB" id="A0A151P4B8"/>
<comment type="caution">
    <text evidence="2">The sequence shown here is derived from an EMBL/GenBank/DDBJ whole genome shotgun (WGS) entry which is preliminary data.</text>
</comment>
<evidence type="ECO:0000256" key="1">
    <source>
        <dbReference type="SAM" id="MobiDB-lite"/>
    </source>
</evidence>
<dbReference type="EMBL" id="AKHW03001123">
    <property type="protein sequence ID" value="KYO43769.1"/>
    <property type="molecule type" value="Genomic_DNA"/>
</dbReference>